<dbReference type="InParanoid" id="A0A3Q1G213"/>
<protein>
    <submittedName>
        <fullName evidence="1">Uncharacterized protein</fullName>
    </submittedName>
</protein>
<reference evidence="1" key="1">
    <citation type="submission" date="2025-08" db="UniProtKB">
        <authorList>
            <consortium name="Ensembl"/>
        </authorList>
    </citation>
    <scope>IDENTIFICATION</scope>
</reference>
<dbReference type="AlphaFoldDB" id="A0A3Q1G213"/>
<name>A0A3Q1G213_9TELE</name>
<dbReference type="Proteomes" id="UP000257200">
    <property type="component" value="Unplaced"/>
</dbReference>
<organism evidence="1 2">
    <name type="scientific">Acanthochromis polyacanthus</name>
    <name type="common">spiny chromis</name>
    <dbReference type="NCBI Taxonomy" id="80966"/>
    <lineage>
        <taxon>Eukaryota</taxon>
        <taxon>Metazoa</taxon>
        <taxon>Chordata</taxon>
        <taxon>Craniata</taxon>
        <taxon>Vertebrata</taxon>
        <taxon>Euteleostomi</taxon>
        <taxon>Actinopterygii</taxon>
        <taxon>Neopterygii</taxon>
        <taxon>Teleostei</taxon>
        <taxon>Neoteleostei</taxon>
        <taxon>Acanthomorphata</taxon>
        <taxon>Ovalentaria</taxon>
        <taxon>Pomacentridae</taxon>
        <taxon>Acanthochromis</taxon>
    </lineage>
</organism>
<proteinExistence type="predicted"/>
<keyword evidence="2" id="KW-1185">Reference proteome</keyword>
<evidence type="ECO:0000313" key="1">
    <source>
        <dbReference type="Ensembl" id="ENSAPOP00000021862.1"/>
    </source>
</evidence>
<reference evidence="1" key="2">
    <citation type="submission" date="2025-09" db="UniProtKB">
        <authorList>
            <consortium name="Ensembl"/>
        </authorList>
    </citation>
    <scope>IDENTIFICATION</scope>
</reference>
<accession>A0A3Q1G213</accession>
<sequence>MGSNRYGEKIKKYSHFVPYKSCCTVFSKTCGIHKHKSSHPSLSRPVSLSLLSPLQRCSPLTTCPLRSHTDTHMHKHTHTCCQVCGRDASNVQHLFYHQISA</sequence>
<dbReference type="Ensembl" id="ENSAPOT00000015219.1">
    <property type="protein sequence ID" value="ENSAPOP00000021862.1"/>
    <property type="gene ID" value="ENSAPOG00000002686.1"/>
</dbReference>
<evidence type="ECO:0000313" key="2">
    <source>
        <dbReference type="Proteomes" id="UP000257200"/>
    </source>
</evidence>